<protein>
    <submittedName>
        <fullName evidence="1">Uncharacterized protein</fullName>
    </submittedName>
</protein>
<dbReference type="AlphaFoldDB" id="A0A1B6W0D2"/>
<reference evidence="2" key="1">
    <citation type="submission" date="2016-05" db="EMBL/GenBank/DDBJ databases">
        <title>Draft genome of Corynebacterium afermentans subsp. afermentans LCDC 88199T.</title>
        <authorList>
            <person name="Bernier A.-M."/>
            <person name="Bernard K."/>
        </authorList>
    </citation>
    <scope>NUCLEOTIDE SEQUENCE [LARGE SCALE GENOMIC DNA]</scope>
    <source>
        <strain evidence="2">NML130454</strain>
    </source>
</reference>
<sequence>MERIINNKFLEFIEIIKNDFKNEKCFNAGGYLGSMLYFDFGNQISKKSILQKEKTIILGSKKIGIRDCYWEIIRCDCTLINSDDIDVYSFNFSIFNLQSLIDIKFDNKIFKIFFSNNIEIHCDLSNKNDADLDDPILEFDVLDKYIFDIFAYGKFIIDMEYYK</sequence>
<dbReference type="EMBL" id="LXSQ01000007">
    <property type="protein sequence ID" value="OAM44071.1"/>
    <property type="molecule type" value="Genomic_DNA"/>
</dbReference>
<dbReference type="STRING" id="1795832.A7Q00_02280"/>
<evidence type="ECO:0000313" key="2">
    <source>
        <dbReference type="Proteomes" id="UP000077726"/>
    </source>
</evidence>
<evidence type="ECO:0000313" key="1">
    <source>
        <dbReference type="EMBL" id="OAM44071.1"/>
    </source>
</evidence>
<organism evidence="1 2">
    <name type="scientific">Eikenella halliae</name>
    <dbReference type="NCBI Taxonomy" id="1795832"/>
    <lineage>
        <taxon>Bacteria</taxon>
        <taxon>Pseudomonadati</taxon>
        <taxon>Pseudomonadota</taxon>
        <taxon>Betaproteobacteria</taxon>
        <taxon>Neisseriales</taxon>
        <taxon>Neisseriaceae</taxon>
        <taxon>Eikenella</taxon>
    </lineage>
</organism>
<comment type="caution">
    <text evidence="1">The sequence shown here is derived from an EMBL/GenBank/DDBJ whole genome shotgun (WGS) entry which is preliminary data.</text>
</comment>
<proteinExistence type="predicted"/>
<accession>A0A1B6W0D2</accession>
<gene>
    <name evidence="1" type="ORF">A7Q00_02280</name>
</gene>
<dbReference type="Proteomes" id="UP000077726">
    <property type="component" value="Unassembled WGS sequence"/>
</dbReference>
<name>A0A1B6W0D2_9NEIS</name>
<keyword evidence="2" id="KW-1185">Reference proteome</keyword>
<dbReference type="RefSeq" id="WP_064089036.1">
    <property type="nucleotide sequence ID" value="NZ_LXSQ01000007.1"/>
</dbReference>